<feature type="domain" description="Calcineurin-like phosphoesterase" evidence="7">
    <location>
        <begin position="48"/>
        <end position="244"/>
    </location>
</feature>
<dbReference type="PANTHER" id="PTHR30337:SF0">
    <property type="entry name" value="NUCLEASE SBCCD SUBUNIT D"/>
    <property type="match status" value="1"/>
</dbReference>
<dbReference type="Proteomes" id="UP000551501">
    <property type="component" value="Unassembled WGS sequence"/>
</dbReference>
<evidence type="ECO:0000256" key="1">
    <source>
        <dbReference type="ARBA" id="ARBA00010555"/>
    </source>
</evidence>
<dbReference type="PANTHER" id="PTHR30337">
    <property type="entry name" value="COMPONENT OF ATP-DEPENDENT DSDNA EXONUCLEASE"/>
    <property type="match status" value="1"/>
</dbReference>
<dbReference type="AlphaFoldDB" id="A0A840ESE9"/>
<dbReference type="InterPro" id="IPR041796">
    <property type="entry name" value="Mre11_N"/>
</dbReference>
<evidence type="ECO:0000256" key="5">
    <source>
        <dbReference type="ARBA" id="ARBA00022839"/>
    </source>
</evidence>
<comment type="caution">
    <text evidence="8">The sequence shown here is derived from an EMBL/GenBank/DDBJ whole genome shotgun (WGS) entry which is preliminary data.</text>
</comment>
<feature type="region of interest" description="Disordered" evidence="6">
    <location>
        <begin position="17"/>
        <end position="38"/>
    </location>
</feature>
<protein>
    <recommendedName>
        <fullName evidence="2">Nuclease SbcCD subunit D</fullName>
    </recommendedName>
</protein>
<evidence type="ECO:0000256" key="2">
    <source>
        <dbReference type="ARBA" id="ARBA00013365"/>
    </source>
</evidence>
<dbReference type="EMBL" id="JACIFP010000001">
    <property type="protein sequence ID" value="MBB4135785.1"/>
    <property type="molecule type" value="Genomic_DNA"/>
</dbReference>
<name>A0A840ESE9_9ACTN</name>
<sequence length="431" mass="46062">MTEPLFDVEPLSLFDLPEEATKPATPKAPRVVESPQTPPDAVVDPHVRFLHTADWQLGMTRRFLTGEAQHTYAAARDAAVVRIGEVAAETGAEFVVVCGDVFDDPRVSTRVIRRTLDALGAYPVPVYLLPGNHDPYDATSVYTSAAFVDACPGNVHVLSAAGVVRVRDGVSIVAAPWYSKHPTADLVAEQLAGLAPSDDIRIVVGHGGMDSLSPNPDPSIVRLAGLDAAAASDLVDYVALGDRHSVTSVGDSGRVWYSGAPEVTAFDNVETEPGHVLDVTLRRGGERAVEVRRHKVGQWSFRTIGLDVTGADDVRRLRATLEEIPDKPRTVVQLALVGTLTVSENVMLETLLEEAADRFAAVKFWDRRHDLTVISDAGDLDDLELAGYAAQAAAELADRARADADAGDEDPDAAAARSALSLLYRLAGAAR</sequence>
<dbReference type="InterPro" id="IPR029052">
    <property type="entry name" value="Metallo-depent_PP-like"/>
</dbReference>
<organism evidence="8 9">
    <name type="scientific">Gordonia humi</name>
    <dbReference type="NCBI Taxonomy" id="686429"/>
    <lineage>
        <taxon>Bacteria</taxon>
        <taxon>Bacillati</taxon>
        <taxon>Actinomycetota</taxon>
        <taxon>Actinomycetes</taxon>
        <taxon>Mycobacteriales</taxon>
        <taxon>Gordoniaceae</taxon>
        <taxon>Gordonia</taxon>
    </lineage>
</organism>
<dbReference type="InterPro" id="IPR004843">
    <property type="entry name" value="Calcineurin-like_PHP"/>
</dbReference>
<dbReference type="Pfam" id="PF00149">
    <property type="entry name" value="Metallophos"/>
    <property type="match status" value="1"/>
</dbReference>
<dbReference type="Gene3D" id="3.60.21.10">
    <property type="match status" value="1"/>
</dbReference>
<evidence type="ECO:0000256" key="3">
    <source>
        <dbReference type="ARBA" id="ARBA00022722"/>
    </source>
</evidence>
<evidence type="ECO:0000256" key="4">
    <source>
        <dbReference type="ARBA" id="ARBA00022801"/>
    </source>
</evidence>
<dbReference type="GO" id="GO:0004527">
    <property type="term" value="F:exonuclease activity"/>
    <property type="evidence" value="ECO:0007669"/>
    <property type="project" value="UniProtKB-KW"/>
</dbReference>
<evidence type="ECO:0000313" key="8">
    <source>
        <dbReference type="EMBL" id="MBB4135785.1"/>
    </source>
</evidence>
<keyword evidence="5 8" id="KW-0269">Exonuclease</keyword>
<proteinExistence type="inferred from homology"/>
<dbReference type="CDD" id="cd00840">
    <property type="entry name" value="MPP_Mre11_N"/>
    <property type="match status" value="1"/>
</dbReference>
<evidence type="ECO:0000256" key="6">
    <source>
        <dbReference type="SAM" id="MobiDB-lite"/>
    </source>
</evidence>
<dbReference type="InterPro" id="IPR050535">
    <property type="entry name" value="DNA_Repair-Maintenance_Comp"/>
</dbReference>
<dbReference type="InterPro" id="IPR014577">
    <property type="entry name" value="UCP033093_metalloPase"/>
</dbReference>
<keyword evidence="3" id="KW-0540">Nuclease</keyword>
<evidence type="ECO:0000259" key="7">
    <source>
        <dbReference type="Pfam" id="PF00149"/>
    </source>
</evidence>
<keyword evidence="4" id="KW-0378">Hydrolase</keyword>
<keyword evidence="9" id="KW-1185">Reference proteome</keyword>
<comment type="similarity">
    <text evidence="1">Belongs to the SbcD family.</text>
</comment>
<dbReference type="SUPFAM" id="SSF56300">
    <property type="entry name" value="Metallo-dependent phosphatases"/>
    <property type="match status" value="1"/>
</dbReference>
<reference evidence="8 9" key="1">
    <citation type="submission" date="2020-08" db="EMBL/GenBank/DDBJ databases">
        <title>Sequencing the genomes of 1000 actinobacteria strains.</title>
        <authorList>
            <person name="Klenk H.-P."/>
        </authorList>
    </citation>
    <scope>NUCLEOTIDE SEQUENCE [LARGE SCALE GENOMIC DNA]</scope>
    <source>
        <strain evidence="8 9">DSM 45298</strain>
    </source>
</reference>
<gene>
    <name evidence="8" type="ORF">BKA16_002337</name>
</gene>
<dbReference type="PIRSF" id="PIRSF033093">
    <property type="entry name" value="UCP_ML1119"/>
    <property type="match status" value="1"/>
</dbReference>
<accession>A0A840ESE9</accession>
<evidence type="ECO:0000313" key="9">
    <source>
        <dbReference type="Proteomes" id="UP000551501"/>
    </source>
</evidence>